<reference evidence="3" key="1">
    <citation type="journal article" date="2019" name="Int. J. Syst. Evol. Microbiol.">
        <title>The Global Catalogue of Microorganisms (GCM) 10K type strain sequencing project: providing services to taxonomists for standard genome sequencing and annotation.</title>
        <authorList>
            <consortium name="The Broad Institute Genomics Platform"/>
            <consortium name="The Broad Institute Genome Sequencing Center for Infectious Disease"/>
            <person name="Wu L."/>
            <person name="Ma J."/>
        </authorList>
    </citation>
    <scope>NUCLEOTIDE SEQUENCE [LARGE SCALE GENOMIC DNA]</scope>
    <source>
        <strain evidence="3">KCTC 22280</strain>
    </source>
</reference>
<dbReference type="Proteomes" id="UP000601597">
    <property type="component" value="Unassembled WGS sequence"/>
</dbReference>
<dbReference type="EMBL" id="BMXV01000003">
    <property type="protein sequence ID" value="GGY71042.1"/>
    <property type="molecule type" value="Genomic_DNA"/>
</dbReference>
<proteinExistence type="predicted"/>
<name>A0ABQ3AYP5_9GAMM</name>
<evidence type="ECO:0000256" key="1">
    <source>
        <dbReference type="SAM" id="MobiDB-lite"/>
    </source>
</evidence>
<feature type="compositionally biased region" description="Gly residues" evidence="1">
    <location>
        <begin position="51"/>
        <end position="67"/>
    </location>
</feature>
<protein>
    <submittedName>
        <fullName evidence="2">Uncharacterized protein</fullName>
    </submittedName>
</protein>
<evidence type="ECO:0000313" key="3">
    <source>
        <dbReference type="Proteomes" id="UP000601597"/>
    </source>
</evidence>
<organism evidence="2 3">
    <name type="scientific">Marinobacter zhanjiangensis</name>
    <dbReference type="NCBI Taxonomy" id="578215"/>
    <lineage>
        <taxon>Bacteria</taxon>
        <taxon>Pseudomonadati</taxon>
        <taxon>Pseudomonadota</taxon>
        <taxon>Gammaproteobacteria</taxon>
        <taxon>Pseudomonadales</taxon>
        <taxon>Marinobacteraceae</taxon>
        <taxon>Marinobacter</taxon>
    </lineage>
</organism>
<feature type="region of interest" description="Disordered" evidence="1">
    <location>
        <begin position="41"/>
        <end position="100"/>
    </location>
</feature>
<comment type="caution">
    <text evidence="2">The sequence shown here is derived from an EMBL/GenBank/DDBJ whole genome shotgun (WGS) entry which is preliminary data.</text>
</comment>
<accession>A0ABQ3AYP5</accession>
<evidence type="ECO:0000313" key="2">
    <source>
        <dbReference type="EMBL" id="GGY71042.1"/>
    </source>
</evidence>
<keyword evidence="3" id="KW-1185">Reference proteome</keyword>
<sequence>MTVSPEGQQRSAATGDYPHIGAELTGLGNGVIQQQLTTPASQGLAAAEAAGGTGGQYQRRGGTGGAKRSGTGALPSPSGAGRHYHHTAIRPAEPRARLPE</sequence>
<gene>
    <name evidence="2" type="ORF">GCM10007071_17690</name>
</gene>